<accession>A0ACB6FHG3</accession>
<name>A0ACB6FHG3_9PLEO</name>
<sequence length="744" mass="84036">MDVDPYADSLEESTAKFSVERDRDSSALAVAQHAELDEFNPQEQGILLSLHDTILKNFRAFLRLVHAAQHPQISETGAEEHATAVVFDGGPSEHPLQLLGPKYSNLNLTISSQTATLQRAFIRFHVWSKDFDVSSGALDRTLEVIEDLRQDVILVLLQLCDALHHGLLLFESNPENLDRKTYLETIRLLEVAQSYVGEDDYLGVDGTSYFTIVDEISTSLEGLGDLSFCLEAPAMESFALQELPRPPHEVGQAGTHRVYEEMMQHRFPHAIPAAITQHAKANYFRFIRLHGLRNGENEAEPQAEPDEKKASLLPTNTVDVDTQTVSRTMFHDSGIGTTQRHESSYAKSLISFGRRGNEPELKLLPKFPEAGAAGEDFECSICLRNVQFARESLWTEHVLDDLLPYVCVVHDCHTSSRPFENRAQWLTHLKNEHEKELNLAISTLGSSCDLCAEVMTGDRMCRVAHVENHLIEIALSVVTTDEGYDPGEVEDIGATLELRPLTANNLEKLSGPTNVLGKHDDAESLNSPTPAVWIAPRKSKRRLPQKFGSNSRTFPCLLQHYGCGASYASKNEWKRHLNTQHFNSGFWRCDLCMPTTDPADDEVIYYNDFNRKDLFTQHLRRMHAAPRDMSNTSKDYPVKEDNIPQHQTRCLQQLRILPNVVSCVFCERVYLKSDAWAEGVEHIGRHLEKDPEEKIAATWRDWKQVPVQEKYLVEEGLIVRNDGGDWAIGNGKPLRRNLDDDSED</sequence>
<evidence type="ECO:0000313" key="2">
    <source>
        <dbReference type="Proteomes" id="UP000293547"/>
    </source>
</evidence>
<dbReference type="EMBL" id="PDWZ02000007">
    <property type="protein sequence ID" value="KAB2103889.1"/>
    <property type="molecule type" value="Genomic_DNA"/>
</dbReference>
<gene>
    <name evidence="1" type="ORF">AG0111_0g7876</name>
</gene>
<proteinExistence type="predicted"/>
<dbReference type="Proteomes" id="UP000293547">
    <property type="component" value="Unassembled WGS sequence"/>
</dbReference>
<keyword evidence="2" id="KW-1185">Reference proteome</keyword>
<protein>
    <submittedName>
        <fullName evidence="1">Uncharacterized protein</fullName>
    </submittedName>
</protein>
<evidence type="ECO:0000313" key="1">
    <source>
        <dbReference type="EMBL" id="KAB2103889.1"/>
    </source>
</evidence>
<reference evidence="1 2" key="1">
    <citation type="journal article" date="2019" name="bioRxiv">
        <title>Genomics, evolutionary history and diagnostics of the Alternaria alternata species group including apple and Asian pear pathotypes.</title>
        <authorList>
            <person name="Armitage A.D."/>
            <person name="Cockerton H.M."/>
            <person name="Sreenivasaprasad S."/>
            <person name="Woodhall J.W."/>
            <person name="Lane C.R."/>
            <person name="Harrison R.J."/>
            <person name="Clarkson J.P."/>
        </authorList>
    </citation>
    <scope>NUCLEOTIDE SEQUENCE [LARGE SCALE GENOMIC DNA]</scope>
    <source>
        <strain evidence="1 2">FERA 650</strain>
    </source>
</reference>
<organism evidence="1 2">
    <name type="scientific">Alternaria gaisen</name>
    <dbReference type="NCBI Taxonomy" id="167740"/>
    <lineage>
        <taxon>Eukaryota</taxon>
        <taxon>Fungi</taxon>
        <taxon>Dikarya</taxon>
        <taxon>Ascomycota</taxon>
        <taxon>Pezizomycotina</taxon>
        <taxon>Dothideomycetes</taxon>
        <taxon>Pleosporomycetidae</taxon>
        <taxon>Pleosporales</taxon>
        <taxon>Pleosporineae</taxon>
        <taxon>Pleosporaceae</taxon>
        <taxon>Alternaria</taxon>
        <taxon>Alternaria sect. Alternaria</taxon>
    </lineage>
</organism>
<comment type="caution">
    <text evidence="1">The sequence shown here is derived from an EMBL/GenBank/DDBJ whole genome shotgun (WGS) entry which is preliminary data.</text>
</comment>